<evidence type="ECO:0000313" key="3">
    <source>
        <dbReference type="Proteomes" id="UP001501521"/>
    </source>
</evidence>
<sequence length="136" mass="13901">MSSSTLVSSGVILLIVVTVAFGGTFLLRVFSGGVPANGLQKSFFRAGHAHAGVLIILGLVIRLLLADDRVPAWSRALGDGVLYAAVLMSAGFFLSVLGKDPQKPSRMIVLLWLGVASLVIGVVGAGCGLIVAGLDA</sequence>
<proteinExistence type="predicted"/>
<gene>
    <name evidence="2" type="ORF">GCM10025789_28130</name>
</gene>
<feature type="transmembrane region" description="Helical" evidence="1">
    <location>
        <begin position="42"/>
        <end position="65"/>
    </location>
</feature>
<dbReference type="RefSeq" id="WP_345583961.1">
    <property type="nucleotide sequence ID" value="NZ_BAABLV010000041.1"/>
</dbReference>
<evidence type="ECO:0000313" key="2">
    <source>
        <dbReference type="EMBL" id="GAA4907000.1"/>
    </source>
</evidence>
<keyword evidence="1" id="KW-0812">Transmembrane</keyword>
<reference evidence="3" key="1">
    <citation type="journal article" date="2019" name="Int. J. Syst. Evol. Microbiol.">
        <title>The Global Catalogue of Microorganisms (GCM) 10K type strain sequencing project: providing services to taxonomists for standard genome sequencing and annotation.</title>
        <authorList>
            <consortium name="The Broad Institute Genomics Platform"/>
            <consortium name="The Broad Institute Genome Sequencing Center for Infectious Disease"/>
            <person name="Wu L."/>
            <person name="Ma J."/>
        </authorList>
    </citation>
    <scope>NUCLEOTIDE SEQUENCE [LARGE SCALE GENOMIC DNA]</scope>
    <source>
        <strain evidence="3">JCM 19125</strain>
    </source>
</reference>
<dbReference type="Proteomes" id="UP001501521">
    <property type="component" value="Unassembled WGS sequence"/>
</dbReference>
<accession>A0ABP9FLQ6</accession>
<feature type="transmembrane region" description="Helical" evidence="1">
    <location>
        <begin position="109"/>
        <end position="134"/>
    </location>
</feature>
<feature type="transmembrane region" description="Helical" evidence="1">
    <location>
        <begin position="80"/>
        <end position="97"/>
    </location>
</feature>
<organism evidence="2 3">
    <name type="scientific">Tessaracoccus lubricantis</name>
    <dbReference type="NCBI Taxonomy" id="545543"/>
    <lineage>
        <taxon>Bacteria</taxon>
        <taxon>Bacillati</taxon>
        <taxon>Actinomycetota</taxon>
        <taxon>Actinomycetes</taxon>
        <taxon>Propionibacteriales</taxon>
        <taxon>Propionibacteriaceae</taxon>
        <taxon>Tessaracoccus</taxon>
    </lineage>
</organism>
<dbReference type="EMBL" id="BAABLV010000041">
    <property type="protein sequence ID" value="GAA4907000.1"/>
    <property type="molecule type" value="Genomic_DNA"/>
</dbReference>
<evidence type="ECO:0000256" key="1">
    <source>
        <dbReference type="SAM" id="Phobius"/>
    </source>
</evidence>
<keyword evidence="1" id="KW-0472">Membrane</keyword>
<keyword evidence="3" id="KW-1185">Reference proteome</keyword>
<keyword evidence="1" id="KW-1133">Transmembrane helix</keyword>
<name>A0ABP9FLQ6_9ACTN</name>
<feature type="transmembrane region" description="Helical" evidence="1">
    <location>
        <begin position="6"/>
        <end position="30"/>
    </location>
</feature>
<protein>
    <submittedName>
        <fullName evidence="2">Uncharacterized protein</fullName>
    </submittedName>
</protein>
<comment type="caution">
    <text evidence="2">The sequence shown here is derived from an EMBL/GenBank/DDBJ whole genome shotgun (WGS) entry which is preliminary data.</text>
</comment>